<evidence type="ECO:0000259" key="9">
    <source>
        <dbReference type="Pfam" id="PF12821"/>
    </source>
</evidence>
<proteinExistence type="inferred from homology"/>
<evidence type="ECO:0000256" key="3">
    <source>
        <dbReference type="ARBA" id="ARBA00022519"/>
    </source>
</evidence>
<feature type="transmembrane region" description="Helical" evidence="8">
    <location>
        <begin position="125"/>
        <end position="150"/>
    </location>
</feature>
<keyword evidence="6 8" id="KW-0472">Membrane</keyword>
<dbReference type="GO" id="GO:0005886">
    <property type="term" value="C:plasma membrane"/>
    <property type="evidence" value="ECO:0007669"/>
    <property type="project" value="UniProtKB-SubCell"/>
</dbReference>
<dbReference type="Pfam" id="PF12821">
    <property type="entry name" value="ThrE_2"/>
    <property type="match status" value="1"/>
</dbReference>
<dbReference type="Proteomes" id="UP000069241">
    <property type="component" value="Chromosome"/>
</dbReference>
<gene>
    <name evidence="10" type="ORF">AXF13_07520</name>
</gene>
<dbReference type="RefSeq" id="WP_062252272.1">
    <property type="nucleotide sequence ID" value="NZ_CP014229.1"/>
</dbReference>
<keyword evidence="5 8" id="KW-1133">Transmembrane helix</keyword>
<dbReference type="STRING" id="44742.AXF13_07520"/>
<evidence type="ECO:0000256" key="6">
    <source>
        <dbReference type="ARBA" id="ARBA00023136"/>
    </source>
</evidence>
<dbReference type="KEGG" id="dfi:AXF13_07520"/>
<dbReference type="PANTHER" id="PTHR34390">
    <property type="entry name" value="UPF0442 PROTEIN YJJB-RELATED"/>
    <property type="match status" value="1"/>
</dbReference>
<dbReference type="EMBL" id="CP014229">
    <property type="protein sequence ID" value="AMD89977.1"/>
    <property type="molecule type" value="Genomic_DNA"/>
</dbReference>
<feature type="transmembrane region" description="Helical" evidence="8">
    <location>
        <begin position="84"/>
        <end position="105"/>
    </location>
</feature>
<keyword evidence="2" id="KW-1003">Cell membrane</keyword>
<comment type="subcellular location">
    <subcellularLocation>
        <location evidence="1">Cell membrane</location>
        <topology evidence="1">Multi-pass membrane protein</topology>
    </subcellularLocation>
</comment>
<evidence type="ECO:0000256" key="2">
    <source>
        <dbReference type="ARBA" id="ARBA00022475"/>
    </source>
</evidence>
<organism evidence="10 11">
    <name type="scientific">Desulfovibrio fairfieldensis</name>
    <dbReference type="NCBI Taxonomy" id="44742"/>
    <lineage>
        <taxon>Bacteria</taxon>
        <taxon>Pseudomonadati</taxon>
        <taxon>Thermodesulfobacteriota</taxon>
        <taxon>Desulfovibrionia</taxon>
        <taxon>Desulfovibrionales</taxon>
        <taxon>Desulfovibrionaceae</taxon>
        <taxon>Desulfovibrio</taxon>
    </lineage>
</organism>
<protein>
    <recommendedName>
        <fullName evidence="9">Threonine/Serine exporter ThrE domain-containing protein</fullName>
    </recommendedName>
</protein>
<evidence type="ECO:0000256" key="7">
    <source>
        <dbReference type="ARBA" id="ARBA00034125"/>
    </source>
</evidence>
<evidence type="ECO:0000256" key="5">
    <source>
        <dbReference type="ARBA" id="ARBA00022989"/>
    </source>
</evidence>
<feature type="transmembrane region" description="Helical" evidence="8">
    <location>
        <begin position="6"/>
        <end position="24"/>
    </location>
</feature>
<dbReference type="InterPro" id="IPR024528">
    <property type="entry name" value="ThrE_2"/>
</dbReference>
<accession>A0A0X8JJM0</accession>
<feature type="transmembrane region" description="Helical" evidence="8">
    <location>
        <begin position="55"/>
        <end position="72"/>
    </location>
</feature>
<sequence length="175" mass="18888">MTPLLTMLADGFFAAVAAMGFAVISNPPKKVVLVAGALAAVGHMGRFALMREGVGIASASLCAALLISLCSMPCTRRWHIPAEMFAFPALLPMIPGMFAYKAILATMQFLGTADMPLRQELLVSIVYNSLTTFFIMCALVIGAVLPLFLFHRESPLVRGLRGIRRYGKPNRRAGD</sequence>
<feature type="domain" description="Threonine/Serine exporter ThrE" evidence="9">
    <location>
        <begin position="11"/>
        <end position="147"/>
    </location>
</feature>
<keyword evidence="4 8" id="KW-0812">Transmembrane</keyword>
<dbReference type="AlphaFoldDB" id="A0A0X8JJM0"/>
<dbReference type="InterPro" id="IPR050539">
    <property type="entry name" value="ThrE_Dicarb/AminoAcid_Exp"/>
</dbReference>
<evidence type="ECO:0000313" key="10">
    <source>
        <dbReference type="EMBL" id="AMD89977.1"/>
    </source>
</evidence>
<reference evidence="11" key="1">
    <citation type="submission" date="2016-02" db="EMBL/GenBank/DDBJ databases">
        <authorList>
            <person name="Holder M.E."/>
            <person name="Ajami N.J."/>
            <person name="Petrosino J.F."/>
        </authorList>
    </citation>
    <scope>NUCLEOTIDE SEQUENCE [LARGE SCALE GENOMIC DNA]</scope>
    <source>
        <strain evidence="11">CCUG 45958</strain>
    </source>
</reference>
<evidence type="ECO:0000313" key="11">
    <source>
        <dbReference type="Proteomes" id="UP000069241"/>
    </source>
</evidence>
<keyword evidence="11" id="KW-1185">Reference proteome</keyword>
<dbReference type="PANTHER" id="PTHR34390:SF1">
    <property type="entry name" value="SUCCINATE TRANSPORTER SUBUNIT YJJB-RELATED"/>
    <property type="match status" value="1"/>
</dbReference>
<comment type="similarity">
    <text evidence="7">Belongs to the ThrE exporter (TC 2.A.79) family.</text>
</comment>
<name>A0A0X8JJM0_9BACT</name>
<evidence type="ECO:0000256" key="8">
    <source>
        <dbReference type="SAM" id="Phobius"/>
    </source>
</evidence>
<keyword evidence="3" id="KW-0997">Cell inner membrane</keyword>
<evidence type="ECO:0000256" key="4">
    <source>
        <dbReference type="ARBA" id="ARBA00022692"/>
    </source>
</evidence>
<dbReference type="GO" id="GO:0015744">
    <property type="term" value="P:succinate transport"/>
    <property type="evidence" value="ECO:0007669"/>
    <property type="project" value="TreeGrafter"/>
</dbReference>
<evidence type="ECO:0000256" key="1">
    <source>
        <dbReference type="ARBA" id="ARBA00004651"/>
    </source>
</evidence>
<feature type="transmembrane region" description="Helical" evidence="8">
    <location>
        <begin position="31"/>
        <end position="49"/>
    </location>
</feature>